<dbReference type="InterPro" id="IPR010982">
    <property type="entry name" value="Lambda_DNA-bd_dom_sf"/>
</dbReference>
<feature type="compositionally biased region" description="Acidic residues" evidence="1">
    <location>
        <begin position="178"/>
        <end position="189"/>
    </location>
</feature>
<dbReference type="EMBL" id="VFPN01000001">
    <property type="protein sequence ID" value="TQM65808.1"/>
    <property type="molecule type" value="Genomic_DNA"/>
</dbReference>
<name>A0A543I5G2_9MICO</name>
<feature type="domain" description="HTH cro/C1-type" evidence="2">
    <location>
        <begin position="2"/>
        <end position="49"/>
    </location>
</feature>
<reference evidence="3 4" key="1">
    <citation type="submission" date="2019-06" db="EMBL/GenBank/DDBJ databases">
        <title>Sequencing the genomes of 1000 actinobacteria strains.</title>
        <authorList>
            <person name="Klenk H.-P."/>
        </authorList>
    </citation>
    <scope>NUCLEOTIDE SEQUENCE [LARGE SCALE GENOMIC DNA]</scope>
    <source>
        <strain evidence="3 4">DSM 18031</strain>
    </source>
</reference>
<dbReference type="InterPro" id="IPR009061">
    <property type="entry name" value="DNA-bd_dom_put_sf"/>
</dbReference>
<organism evidence="3 4">
    <name type="scientific">Klugiella xanthotipulae</name>
    <dbReference type="NCBI Taxonomy" id="244735"/>
    <lineage>
        <taxon>Bacteria</taxon>
        <taxon>Bacillati</taxon>
        <taxon>Actinomycetota</taxon>
        <taxon>Actinomycetes</taxon>
        <taxon>Micrococcales</taxon>
        <taxon>Microbacteriaceae</taxon>
        <taxon>Klugiella</taxon>
    </lineage>
</organism>
<dbReference type="GO" id="GO:0006355">
    <property type="term" value="P:regulation of DNA-templated transcription"/>
    <property type="evidence" value="ECO:0007669"/>
    <property type="project" value="InterPro"/>
</dbReference>
<accession>A0A543I5G2</accession>
<evidence type="ECO:0000313" key="4">
    <source>
        <dbReference type="Proteomes" id="UP000318331"/>
    </source>
</evidence>
<proteinExistence type="predicted"/>
<evidence type="ECO:0000259" key="2">
    <source>
        <dbReference type="PROSITE" id="PS50943"/>
    </source>
</evidence>
<evidence type="ECO:0000313" key="3">
    <source>
        <dbReference type="EMBL" id="TQM65808.1"/>
    </source>
</evidence>
<dbReference type="InterPro" id="IPR001387">
    <property type="entry name" value="Cro/C1-type_HTH"/>
</dbReference>
<keyword evidence="4" id="KW-1185">Reference proteome</keyword>
<dbReference type="PROSITE" id="PS50943">
    <property type="entry name" value="HTH_CROC1"/>
    <property type="match status" value="1"/>
</dbReference>
<dbReference type="CDD" id="cd00093">
    <property type="entry name" value="HTH_XRE"/>
    <property type="match status" value="1"/>
</dbReference>
<dbReference type="Gene3D" id="1.10.260.40">
    <property type="entry name" value="lambda repressor-like DNA-binding domains"/>
    <property type="match status" value="1"/>
</dbReference>
<sequence>MADLTQSELARILGVSTRTIVNWESEGATVPRKREDRVARALDRAFELIDSLRYDNDEATPGNVRIIPKERDEPIISTKDGYVRYLANQERLAGRTEPHPERVARRRAALSPFTESDLLTELLDRASNRGVRLSDWSDDGAGVKPAPTNVTPIGQTENFTAFDEDFDPESLPHAAYADTEEPGYPEDGE</sequence>
<dbReference type="GO" id="GO:0003677">
    <property type="term" value="F:DNA binding"/>
    <property type="evidence" value="ECO:0007669"/>
    <property type="project" value="InterPro"/>
</dbReference>
<dbReference type="Pfam" id="PF13411">
    <property type="entry name" value="MerR_1"/>
    <property type="match status" value="1"/>
</dbReference>
<dbReference type="AlphaFoldDB" id="A0A543I5G2"/>
<evidence type="ECO:0000256" key="1">
    <source>
        <dbReference type="SAM" id="MobiDB-lite"/>
    </source>
</evidence>
<feature type="region of interest" description="Disordered" evidence="1">
    <location>
        <begin position="163"/>
        <end position="189"/>
    </location>
</feature>
<dbReference type="InterPro" id="IPR000551">
    <property type="entry name" value="MerR-type_HTH_dom"/>
</dbReference>
<protein>
    <submittedName>
        <fullName evidence="3">MerR-like DNA binding protein</fullName>
    </submittedName>
</protein>
<comment type="caution">
    <text evidence="3">The sequence shown here is derived from an EMBL/GenBank/DDBJ whole genome shotgun (WGS) entry which is preliminary data.</text>
</comment>
<dbReference type="SUPFAM" id="SSF46955">
    <property type="entry name" value="Putative DNA-binding domain"/>
    <property type="match status" value="1"/>
</dbReference>
<gene>
    <name evidence="3" type="ORF">FB466_0621</name>
</gene>
<dbReference type="Proteomes" id="UP000318331">
    <property type="component" value="Unassembled WGS sequence"/>
</dbReference>